<keyword evidence="1" id="KW-0805">Transcription regulation</keyword>
<gene>
    <name evidence="5" type="ORF">DW099_05320</name>
</gene>
<protein>
    <submittedName>
        <fullName evidence="5">Transcriptional regulator</fullName>
    </submittedName>
</protein>
<dbReference type="PROSITE" id="PS51118">
    <property type="entry name" value="HTH_HXLR"/>
    <property type="match status" value="1"/>
</dbReference>
<dbReference type="Gene3D" id="1.10.10.10">
    <property type="entry name" value="Winged helix-like DNA-binding domain superfamily/Winged helix DNA-binding domain"/>
    <property type="match status" value="1"/>
</dbReference>
<evidence type="ECO:0000313" key="6">
    <source>
        <dbReference type="Proteomes" id="UP000284841"/>
    </source>
</evidence>
<dbReference type="Proteomes" id="UP000284841">
    <property type="component" value="Unassembled WGS sequence"/>
</dbReference>
<evidence type="ECO:0000259" key="4">
    <source>
        <dbReference type="PROSITE" id="PS51118"/>
    </source>
</evidence>
<evidence type="ECO:0000256" key="2">
    <source>
        <dbReference type="ARBA" id="ARBA00023125"/>
    </source>
</evidence>
<dbReference type="PANTHER" id="PTHR33204">
    <property type="entry name" value="TRANSCRIPTIONAL REGULATOR, MARR FAMILY"/>
    <property type="match status" value="1"/>
</dbReference>
<dbReference type="OrthoDB" id="9791143at2"/>
<feature type="domain" description="HTH hxlR-type" evidence="4">
    <location>
        <begin position="21"/>
        <end position="116"/>
    </location>
</feature>
<dbReference type="InterPro" id="IPR002577">
    <property type="entry name" value="HTH_HxlR"/>
</dbReference>
<evidence type="ECO:0000313" key="5">
    <source>
        <dbReference type="EMBL" id="RHJ90125.1"/>
    </source>
</evidence>
<proteinExistence type="predicted"/>
<name>A0A415E948_9FIRM</name>
<dbReference type="InterPro" id="IPR036390">
    <property type="entry name" value="WH_DNA-bd_sf"/>
</dbReference>
<accession>A0A415E948</accession>
<organism evidence="5 6">
    <name type="scientific">Emergencia timonensis</name>
    <dbReference type="NCBI Taxonomy" id="1776384"/>
    <lineage>
        <taxon>Bacteria</taxon>
        <taxon>Bacillati</taxon>
        <taxon>Bacillota</taxon>
        <taxon>Clostridia</taxon>
        <taxon>Peptostreptococcales</taxon>
        <taxon>Anaerovoracaceae</taxon>
        <taxon>Emergencia</taxon>
    </lineage>
</organism>
<keyword evidence="2" id="KW-0238">DNA-binding</keyword>
<evidence type="ECO:0000256" key="3">
    <source>
        <dbReference type="ARBA" id="ARBA00023163"/>
    </source>
</evidence>
<dbReference type="Pfam" id="PF01638">
    <property type="entry name" value="HxlR"/>
    <property type="match status" value="1"/>
</dbReference>
<dbReference type="EMBL" id="QRMS01000001">
    <property type="protein sequence ID" value="RHJ90125.1"/>
    <property type="molecule type" value="Genomic_DNA"/>
</dbReference>
<keyword evidence="6" id="KW-1185">Reference proteome</keyword>
<keyword evidence="3" id="KW-0804">Transcription</keyword>
<reference evidence="5 6" key="1">
    <citation type="submission" date="2018-08" db="EMBL/GenBank/DDBJ databases">
        <title>A genome reference for cultivated species of the human gut microbiota.</title>
        <authorList>
            <person name="Zou Y."/>
            <person name="Xue W."/>
            <person name="Luo G."/>
        </authorList>
    </citation>
    <scope>NUCLEOTIDE SEQUENCE [LARGE SCALE GENOMIC DNA]</scope>
    <source>
        <strain evidence="5 6">AM07-24</strain>
    </source>
</reference>
<dbReference type="AlphaFoldDB" id="A0A415E948"/>
<evidence type="ECO:0000256" key="1">
    <source>
        <dbReference type="ARBA" id="ARBA00023015"/>
    </source>
</evidence>
<dbReference type="GO" id="GO:0003677">
    <property type="term" value="F:DNA binding"/>
    <property type="evidence" value="ECO:0007669"/>
    <property type="project" value="UniProtKB-KW"/>
</dbReference>
<dbReference type="InterPro" id="IPR036388">
    <property type="entry name" value="WH-like_DNA-bd_sf"/>
</dbReference>
<dbReference type="SUPFAM" id="SSF46785">
    <property type="entry name" value="Winged helix' DNA-binding domain"/>
    <property type="match status" value="1"/>
</dbReference>
<comment type="caution">
    <text evidence="5">The sequence shown here is derived from an EMBL/GenBank/DDBJ whole genome shotgun (WGS) entry which is preliminary data.</text>
</comment>
<dbReference type="PANTHER" id="PTHR33204:SF29">
    <property type="entry name" value="TRANSCRIPTIONAL REGULATOR"/>
    <property type="match status" value="1"/>
</dbReference>
<sequence>MTYQQYMEFIQHTSESIFSECPVRKTLELLNGKWKLILIYELSKKNSYRFGELRKAIPTITNTMLTSTLRELEEIDIVHREQYNEIPPHVEYSLTEKGKSFFPMFFEIAKWGEKYL</sequence>